<dbReference type="SUPFAM" id="SSF64518">
    <property type="entry name" value="Phase 1 flagellin"/>
    <property type="match status" value="1"/>
</dbReference>
<evidence type="ECO:0000313" key="7">
    <source>
        <dbReference type="EMBL" id="RQW75429.1"/>
    </source>
</evidence>
<keyword evidence="4" id="KW-0964">Secreted</keyword>
<dbReference type="GO" id="GO:0009288">
    <property type="term" value="C:bacterial-type flagellum"/>
    <property type="evidence" value="ECO:0007669"/>
    <property type="project" value="UniProtKB-SubCell"/>
</dbReference>
<name>A0A3N9UH23_9BACI</name>
<evidence type="ECO:0000259" key="5">
    <source>
        <dbReference type="Pfam" id="PF00669"/>
    </source>
</evidence>
<comment type="subcellular location">
    <subcellularLocation>
        <location evidence="4">Secreted</location>
    </subcellularLocation>
    <subcellularLocation>
        <location evidence="4">Bacterial flagellum</location>
    </subcellularLocation>
</comment>
<dbReference type="Proteomes" id="UP000274033">
    <property type="component" value="Unassembled WGS sequence"/>
</dbReference>
<feature type="domain" description="Flagellin C-terminal" evidence="6">
    <location>
        <begin position="466"/>
        <end position="518"/>
    </location>
</feature>
<dbReference type="RefSeq" id="WP_124763731.1">
    <property type="nucleotide sequence ID" value="NZ_JAFBDY010000003.1"/>
</dbReference>
<dbReference type="GO" id="GO:0005576">
    <property type="term" value="C:extracellular region"/>
    <property type="evidence" value="ECO:0007669"/>
    <property type="project" value="UniProtKB-SubCell"/>
</dbReference>
<keyword evidence="8" id="KW-1185">Reference proteome</keyword>
<dbReference type="PANTHER" id="PTHR42792">
    <property type="entry name" value="FLAGELLIN"/>
    <property type="match status" value="1"/>
</dbReference>
<dbReference type="OrthoDB" id="9796789at2"/>
<evidence type="ECO:0000313" key="8">
    <source>
        <dbReference type="Proteomes" id="UP000274033"/>
    </source>
</evidence>
<proteinExistence type="inferred from homology"/>
<dbReference type="InterPro" id="IPR001029">
    <property type="entry name" value="Flagellin_N"/>
</dbReference>
<comment type="caution">
    <text evidence="7">The sequence shown here is derived from an EMBL/GenBank/DDBJ whole genome shotgun (WGS) entry which is preliminary data.</text>
</comment>
<dbReference type="Pfam" id="PF00669">
    <property type="entry name" value="Flagellin_N"/>
    <property type="match status" value="1"/>
</dbReference>
<gene>
    <name evidence="7" type="ORF">EBB45_06700</name>
</gene>
<reference evidence="7 8" key="1">
    <citation type="journal article" date="2013" name="J. Microbiol.">
        <title>Lysinibacillus chungkukjangi sp. nov., isolated from Chungkukjang, Korean fermented soybean food.</title>
        <authorList>
            <person name="Kim S.J."/>
            <person name="Jang Y.H."/>
            <person name="Hamada M."/>
            <person name="Ahn J.H."/>
            <person name="Weon H.Y."/>
            <person name="Suzuki K."/>
            <person name="Whang K.S."/>
            <person name="Kwon S.W."/>
        </authorList>
    </citation>
    <scope>NUCLEOTIDE SEQUENCE [LARGE SCALE GENOMIC DNA]</scope>
    <source>
        <strain evidence="7 8">MCCC 1A12701</strain>
    </source>
</reference>
<comment type="similarity">
    <text evidence="1 4">Belongs to the bacterial flagellin family.</text>
</comment>
<dbReference type="InterPro" id="IPR001492">
    <property type="entry name" value="Flagellin"/>
</dbReference>
<dbReference type="PRINTS" id="PR00207">
    <property type="entry name" value="FLAGELLIN"/>
</dbReference>
<organism evidence="7 8">
    <name type="scientific">Lysinibacillus composti</name>
    <dbReference type="NCBI Taxonomy" id="720633"/>
    <lineage>
        <taxon>Bacteria</taxon>
        <taxon>Bacillati</taxon>
        <taxon>Bacillota</taxon>
        <taxon>Bacilli</taxon>
        <taxon>Bacillales</taxon>
        <taxon>Bacillaceae</taxon>
        <taxon>Lysinibacillus</taxon>
    </lineage>
</organism>
<sequence length="520" mass="57776">MIINHNIAALRNLNHIKSQTRKSSLSMEKLSSGLRINQAADDATGLAISEKMRAQIRGLSQAQKNIQDGISLAQTVDGALSEIQDSLQRMRELTVQASNGTLTDEDRQEVQNEFSQLNQGLNNIVNETEFNTRKLLTTEVSHYLEWGKIQTNATGNFNDITTNGEMLIAVTNDGDVVSSSDGESWEKENNFSRILSNVYWDGDRFFATGERQTVAYSDNGKDWTVGIDGGSHYFFDIAKSGNIYMATGNAGRAYSNDGVNWSYWNPNLDQASSDLISNGTGFVWLQGSEIKTSSDGVNWTTHFDFYDTYNVGDVEIAYNGEKYIVSSRYGRTFTSTDLVNWTEGKTLTEDVLDLKWENNQFIATSRGEPWDNQSHISFSTDGIDWSSSIIEDPFINGVSSIDDKYVAVGSNGQVYKGTINNTSKPLTLHVGAREDQFKIILPNMSLTLEAINNLNVQTAEKATQAINIISQALTDISSERSKFGAYQNALEHIHSNVINYEYNLTAAESRIRDVDYALAA</sequence>
<dbReference type="GO" id="GO:0005198">
    <property type="term" value="F:structural molecule activity"/>
    <property type="evidence" value="ECO:0007669"/>
    <property type="project" value="UniProtKB-UniRule"/>
</dbReference>
<evidence type="ECO:0000256" key="4">
    <source>
        <dbReference type="RuleBase" id="RU362073"/>
    </source>
</evidence>
<dbReference type="PANTHER" id="PTHR42792:SF2">
    <property type="entry name" value="FLAGELLIN"/>
    <property type="match status" value="1"/>
</dbReference>
<evidence type="ECO:0000256" key="2">
    <source>
        <dbReference type="ARBA" id="ARBA00020110"/>
    </source>
</evidence>
<dbReference type="Gene3D" id="1.20.1330.10">
    <property type="entry name" value="f41 fragment of flagellin, N-terminal domain"/>
    <property type="match status" value="2"/>
</dbReference>
<dbReference type="EMBL" id="RRCT01000004">
    <property type="protein sequence ID" value="RQW75429.1"/>
    <property type="molecule type" value="Genomic_DNA"/>
</dbReference>
<accession>A0A3N9UH23</accession>
<evidence type="ECO:0000256" key="1">
    <source>
        <dbReference type="ARBA" id="ARBA00005709"/>
    </source>
</evidence>
<dbReference type="Pfam" id="PF00700">
    <property type="entry name" value="Flagellin_C"/>
    <property type="match status" value="1"/>
</dbReference>
<feature type="domain" description="Flagellin N-terminal" evidence="5">
    <location>
        <begin position="3"/>
        <end position="137"/>
    </location>
</feature>
<keyword evidence="3 4" id="KW-0975">Bacterial flagellum</keyword>
<dbReference type="InterPro" id="IPR046358">
    <property type="entry name" value="Flagellin_C"/>
</dbReference>
<evidence type="ECO:0000259" key="6">
    <source>
        <dbReference type="Pfam" id="PF00700"/>
    </source>
</evidence>
<evidence type="ECO:0000256" key="3">
    <source>
        <dbReference type="ARBA" id="ARBA00023143"/>
    </source>
</evidence>
<protein>
    <recommendedName>
        <fullName evidence="2 4">Flagellin</fullName>
    </recommendedName>
</protein>
<dbReference type="AlphaFoldDB" id="A0A3N9UH23"/>
<comment type="function">
    <text evidence="4">Flagellin is the subunit protein which polymerizes to form the filaments of bacterial flagella.</text>
</comment>